<keyword evidence="3" id="KW-1185">Reference proteome</keyword>
<dbReference type="Proteomes" id="UP000244727">
    <property type="component" value="Chromosome"/>
</dbReference>
<protein>
    <submittedName>
        <fullName evidence="2">Uncharacterized protein</fullName>
    </submittedName>
</protein>
<reference evidence="2 3" key="1">
    <citation type="submission" date="2018-04" db="EMBL/GenBank/DDBJ databases">
        <title>Halococcoides cellulosivorans gen. nov., sp. nov., an extremely halophilic cellulose-utilizing haloarchaeon from hypersaline lakes.</title>
        <authorList>
            <person name="Sorokin D.Y."/>
            <person name="Toshchakov S.V."/>
            <person name="Samarov N.I."/>
            <person name="Korzhenkov A."/>
            <person name="Kublanov I.V."/>
        </authorList>
    </citation>
    <scope>NUCLEOTIDE SEQUENCE [LARGE SCALE GENOMIC DNA]</scope>
    <source>
        <strain evidence="2 3">HArcel1</strain>
    </source>
</reference>
<sequence length="63" mass="6787">MLRSVLSRLPFVQGADQEASDDDSAGYLPSQLDASVLFAHGLGTEEVEAAESRAEELEAVHDR</sequence>
<evidence type="ECO:0000313" key="2">
    <source>
        <dbReference type="EMBL" id="AWB27650.1"/>
    </source>
</evidence>
<accession>A0A2R4X1I5</accession>
<dbReference type="EMBL" id="CP028858">
    <property type="protein sequence ID" value="AWB27650.1"/>
    <property type="molecule type" value="Genomic_DNA"/>
</dbReference>
<evidence type="ECO:0000313" key="3">
    <source>
        <dbReference type="Proteomes" id="UP000244727"/>
    </source>
</evidence>
<feature type="region of interest" description="Disordered" evidence="1">
    <location>
        <begin position="1"/>
        <end position="26"/>
    </location>
</feature>
<evidence type="ECO:0000256" key="1">
    <source>
        <dbReference type="SAM" id="MobiDB-lite"/>
    </source>
</evidence>
<dbReference type="AlphaFoldDB" id="A0A2R4X1I5"/>
<name>A0A2R4X1I5_9EURY</name>
<gene>
    <name evidence="2" type="ORF">HARCEL1_07975</name>
</gene>
<dbReference type="RefSeq" id="WP_108382138.1">
    <property type="nucleotide sequence ID" value="NZ_CP028858.1"/>
</dbReference>
<dbReference type="GeneID" id="36512436"/>
<dbReference type="KEGG" id="harc:HARCEL1_07975"/>
<proteinExistence type="predicted"/>
<organism evidence="2 3">
    <name type="scientific">Halococcoides cellulosivorans</name>
    <dbReference type="NCBI Taxonomy" id="1679096"/>
    <lineage>
        <taxon>Archaea</taxon>
        <taxon>Methanobacteriati</taxon>
        <taxon>Methanobacteriota</taxon>
        <taxon>Stenosarchaea group</taxon>
        <taxon>Halobacteria</taxon>
        <taxon>Halobacteriales</taxon>
        <taxon>Haloarculaceae</taxon>
        <taxon>Halococcoides</taxon>
    </lineage>
</organism>